<dbReference type="Proteomes" id="UP000076842">
    <property type="component" value="Unassembled WGS sequence"/>
</dbReference>
<dbReference type="SUPFAM" id="SSF53474">
    <property type="entry name" value="alpha/beta-Hydrolases"/>
    <property type="match status" value="1"/>
</dbReference>
<dbReference type="PANTHER" id="PTHR48081:SF8">
    <property type="entry name" value="ALPHA_BETA HYDROLASE FOLD-3 DOMAIN-CONTAINING PROTEIN-RELATED"/>
    <property type="match status" value="1"/>
</dbReference>
<dbReference type="PROSITE" id="PS01174">
    <property type="entry name" value="LIPASE_GDXG_SER"/>
    <property type="match status" value="1"/>
</dbReference>
<evidence type="ECO:0000256" key="4">
    <source>
        <dbReference type="SAM" id="MobiDB-lite"/>
    </source>
</evidence>
<dbReference type="InterPro" id="IPR029058">
    <property type="entry name" value="AB_hydrolase_fold"/>
</dbReference>
<evidence type="ECO:0000256" key="1">
    <source>
        <dbReference type="ARBA" id="ARBA00010515"/>
    </source>
</evidence>
<comment type="similarity">
    <text evidence="1">Belongs to the 'GDXG' lipolytic enzyme family.</text>
</comment>
<evidence type="ECO:0000313" key="6">
    <source>
        <dbReference type="EMBL" id="KZT61144.1"/>
    </source>
</evidence>
<evidence type="ECO:0000256" key="2">
    <source>
        <dbReference type="ARBA" id="ARBA00022801"/>
    </source>
</evidence>
<dbReference type="STRING" id="1353952.A0A165IYQ3"/>
<name>A0A165IYQ3_9BASI</name>
<dbReference type="Pfam" id="PF07859">
    <property type="entry name" value="Abhydrolase_3"/>
    <property type="match status" value="2"/>
</dbReference>
<keyword evidence="2 6" id="KW-0378">Hydrolase</keyword>
<feature type="active site" evidence="3">
    <location>
        <position position="305"/>
    </location>
</feature>
<dbReference type="Gene3D" id="3.40.50.1820">
    <property type="entry name" value="alpha/beta hydrolase"/>
    <property type="match status" value="1"/>
</dbReference>
<dbReference type="AlphaFoldDB" id="A0A165IYQ3"/>
<sequence length="513" mass="56134">MGDPQPLPSPDSAEHTPFLPAPLPPLPHIEALESLLSTHPIYATNPAKALWLTTHLLALPPLYAWWALRNLLPSWRALPGWSLQRALGSRLIRYVTRTFFVGNSLPRPDLSRELTGKEERELEQFGARCVWIPGVDVDSEGEEEVGEPVRGWAREAGVRGVKVRAFWLGDWAGLLDQSQQDAGDVGRQGKVADGNGNGFHPSAEQAPGTGKSSAEKGKIMLFLHGGSYITGSAHPRELTSFLPLSTLRHAHTLRACLSLDYRLSSTTPNPDENPFPAALLDALAGWRYLLSLSIDPSRIVIAGDSAGGNLALALVKYIVEVDHPSSPVGGLVLLSPWSDLTDSHHSPECSLFRNYKTDYILGLEAAMGSYSVRALCATVSPWCAWISPAAIAPAAGMTSTSGIPAQNGAADALPANGSPSSAQEWPEATFHDFPRTLVIPGEREMIVDEIRTLAQRMRRDGVDLVYREWEGMGHDFCTMWFNEPERTEAVKFIARWIDEEQDQEDRPVQEGAH</sequence>
<feature type="region of interest" description="Disordered" evidence="4">
    <location>
        <begin position="182"/>
        <end position="213"/>
    </location>
</feature>
<reference evidence="6 7" key="1">
    <citation type="journal article" date="2016" name="Mol. Biol. Evol.">
        <title>Comparative Genomics of Early-Diverging Mushroom-Forming Fungi Provides Insights into the Origins of Lignocellulose Decay Capabilities.</title>
        <authorList>
            <person name="Nagy L.G."/>
            <person name="Riley R."/>
            <person name="Tritt A."/>
            <person name="Adam C."/>
            <person name="Daum C."/>
            <person name="Floudas D."/>
            <person name="Sun H."/>
            <person name="Yadav J.S."/>
            <person name="Pangilinan J."/>
            <person name="Larsson K.H."/>
            <person name="Matsuura K."/>
            <person name="Barry K."/>
            <person name="Labutti K."/>
            <person name="Kuo R."/>
            <person name="Ohm R.A."/>
            <person name="Bhattacharya S.S."/>
            <person name="Shirouzu T."/>
            <person name="Yoshinaga Y."/>
            <person name="Martin F.M."/>
            <person name="Grigoriev I.V."/>
            <person name="Hibbett D.S."/>
        </authorList>
    </citation>
    <scope>NUCLEOTIDE SEQUENCE [LARGE SCALE GENOMIC DNA]</scope>
    <source>
        <strain evidence="6 7">HHB12733</strain>
    </source>
</reference>
<protein>
    <submittedName>
        <fullName evidence="6">Alpha/beta-hydrolase</fullName>
    </submittedName>
</protein>
<feature type="domain" description="Alpha/beta hydrolase fold-3" evidence="5">
    <location>
        <begin position="429"/>
        <end position="477"/>
    </location>
</feature>
<dbReference type="PANTHER" id="PTHR48081">
    <property type="entry name" value="AB HYDROLASE SUPERFAMILY PROTEIN C4A8.06C"/>
    <property type="match status" value="1"/>
</dbReference>
<accession>A0A165IYQ3</accession>
<dbReference type="InterPro" id="IPR033140">
    <property type="entry name" value="Lipase_GDXG_put_SER_AS"/>
</dbReference>
<proteinExistence type="inferred from homology"/>
<dbReference type="OrthoDB" id="2152029at2759"/>
<evidence type="ECO:0000259" key="5">
    <source>
        <dbReference type="Pfam" id="PF07859"/>
    </source>
</evidence>
<dbReference type="EMBL" id="KV423925">
    <property type="protein sequence ID" value="KZT61144.1"/>
    <property type="molecule type" value="Genomic_DNA"/>
</dbReference>
<feature type="domain" description="Alpha/beta hydrolase fold-3" evidence="5">
    <location>
        <begin position="220"/>
        <end position="364"/>
    </location>
</feature>
<organism evidence="6 7">
    <name type="scientific">Calocera cornea HHB12733</name>
    <dbReference type="NCBI Taxonomy" id="1353952"/>
    <lineage>
        <taxon>Eukaryota</taxon>
        <taxon>Fungi</taxon>
        <taxon>Dikarya</taxon>
        <taxon>Basidiomycota</taxon>
        <taxon>Agaricomycotina</taxon>
        <taxon>Dacrymycetes</taxon>
        <taxon>Dacrymycetales</taxon>
        <taxon>Dacrymycetaceae</taxon>
        <taxon>Calocera</taxon>
    </lineage>
</organism>
<dbReference type="InterPro" id="IPR013094">
    <property type="entry name" value="AB_hydrolase_3"/>
</dbReference>
<dbReference type="InterPro" id="IPR050300">
    <property type="entry name" value="GDXG_lipolytic_enzyme"/>
</dbReference>
<dbReference type="GO" id="GO:0016787">
    <property type="term" value="F:hydrolase activity"/>
    <property type="evidence" value="ECO:0007669"/>
    <property type="project" value="UniProtKB-KW"/>
</dbReference>
<dbReference type="InParanoid" id="A0A165IYQ3"/>
<evidence type="ECO:0000313" key="7">
    <source>
        <dbReference type="Proteomes" id="UP000076842"/>
    </source>
</evidence>
<evidence type="ECO:0000256" key="3">
    <source>
        <dbReference type="PROSITE-ProRule" id="PRU10038"/>
    </source>
</evidence>
<keyword evidence="7" id="KW-1185">Reference proteome</keyword>
<gene>
    <name evidence="6" type="ORF">CALCODRAFT_491536</name>
</gene>